<organism evidence="3 6">
    <name type="scientific">Moritella viscosa</name>
    <dbReference type="NCBI Taxonomy" id="80854"/>
    <lineage>
        <taxon>Bacteria</taxon>
        <taxon>Pseudomonadati</taxon>
        <taxon>Pseudomonadota</taxon>
        <taxon>Gammaproteobacteria</taxon>
        <taxon>Alteromonadales</taxon>
        <taxon>Moritellaceae</taxon>
        <taxon>Moritella</taxon>
    </lineage>
</organism>
<evidence type="ECO:0000256" key="2">
    <source>
        <dbReference type="PROSITE-ProRule" id="PRU01282"/>
    </source>
</evidence>
<accession>A0A1L0DGQ2</accession>
<reference evidence="4 5" key="1">
    <citation type="submission" date="2016-11" db="EMBL/GenBank/DDBJ databases">
        <authorList>
            <person name="Klemetsen T."/>
        </authorList>
    </citation>
    <scope>NUCLEOTIDE SEQUENCE [LARGE SCALE GENOMIC DNA]</scope>
    <source>
        <strain evidence="4">MT 2528</strain>
    </source>
</reference>
<dbReference type="NCBIfam" id="NF008107">
    <property type="entry name" value="PRK10853.1"/>
    <property type="match status" value="1"/>
</dbReference>
<gene>
    <name evidence="4" type="ORF">MT2528_4672</name>
    <name evidence="3" type="ORF">NVI5450_0722</name>
</gene>
<dbReference type="AlphaFoldDB" id="A0A1L0DGQ2"/>
<dbReference type="InterPro" id="IPR036249">
    <property type="entry name" value="Thioredoxin-like_sf"/>
</dbReference>
<evidence type="ECO:0000313" key="3">
    <source>
        <dbReference type="EMBL" id="SGY87197.1"/>
    </source>
</evidence>
<name>A0A1L0DGQ2_9GAMM</name>
<dbReference type="PANTHER" id="PTHR30041:SF8">
    <property type="entry name" value="PROTEIN YFFB"/>
    <property type="match status" value="1"/>
</dbReference>
<dbReference type="Proteomes" id="UP000183794">
    <property type="component" value="Unassembled WGS sequence"/>
</dbReference>
<sequence length="128" mass="14653">MFKEKTTKIGIEMTTVMYGIKNCDTIKKAKKWLEANELEFTFHDHRVNGLDKAQLINWCETLGWEQVLNKRGTTYRKLTDEQKAGLTEATAIELLIEQPAMIKRPILEVDGQLTLGFKADTYAALFAK</sequence>
<dbReference type="CDD" id="cd03035">
    <property type="entry name" value="ArsC_Yffb"/>
    <property type="match status" value="1"/>
</dbReference>
<keyword evidence="5" id="KW-1185">Reference proteome</keyword>
<dbReference type="Proteomes" id="UP000182660">
    <property type="component" value="Unassembled WGS sequence"/>
</dbReference>
<evidence type="ECO:0000313" key="4">
    <source>
        <dbReference type="EMBL" id="SGZ03798.1"/>
    </source>
</evidence>
<dbReference type="PANTHER" id="PTHR30041">
    <property type="entry name" value="ARSENATE REDUCTASE"/>
    <property type="match status" value="1"/>
</dbReference>
<comment type="similarity">
    <text evidence="1 2">Belongs to the ArsC family.</text>
</comment>
<dbReference type="Pfam" id="PF03960">
    <property type="entry name" value="ArsC"/>
    <property type="match status" value="1"/>
</dbReference>
<proteinExistence type="inferred from homology"/>
<dbReference type="InterPro" id="IPR006504">
    <property type="entry name" value="Tscrpt_reg_Spx/MgsR"/>
</dbReference>
<evidence type="ECO:0000313" key="5">
    <source>
        <dbReference type="Proteomes" id="UP000182660"/>
    </source>
</evidence>
<evidence type="ECO:0000256" key="1">
    <source>
        <dbReference type="ARBA" id="ARBA00007198"/>
    </source>
</evidence>
<reference evidence="3 6" key="2">
    <citation type="submission" date="2016-11" db="EMBL/GenBank/DDBJ databases">
        <authorList>
            <person name="Jaros S."/>
            <person name="Januszkiewicz K."/>
            <person name="Wedrychowicz H."/>
        </authorList>
    </citation>
    <scope>NUCLEOTIDE SEQUENCE [LARGE SCALE GENOMIC DNA]</scope>
    <source>
        <strain evidence="3">NVI 5450</strain>
    </source>
</reference>
<protein>
    <submittedName>
        <fullName evidence="3 4">Arsenate reductase</fullName>
    </submittedName>
</protein>
<dbReference type="SUPFAM" id="SSF52833">
    <property type="entry name" value="Thioredoxin-like"/>
    <property type="match status" value="1"/>
</dbReference>
<dbReference type="NCBIfam" id="TIGR01617">
    <property type="entry name" value="arsC_related"/>
    <property type="match status" value="1"/>
</dbReference>
<dbReference type="Gene3D" id="3.40.30.10">
    <property type="entry name" value="Glutaredoxin"/>
    <property type="match status" value="1"/>
</dbReference>
<dbReference type="PROSITE" id="PS51353">
    <property type="entry name" value="ARSC"/>
    <property type="match status" value="1"/>
</dbReference>
<evidence type="ECO:0000313" key="6">
    <source>
        <dbReference type="Proteomes" id="UP000183794"/>
    </source>
</evidence>
<dbReference type="InterPro" id="IPR006660">
    <property type="entry name" value="Arsenate_reductase-like"/>
</dbReference>
<dbReference type="EMBL" id="FPLJ01000145">
    <property type="protein sequence ID" value="SGZ03798.1"/>
    <property type="molecule type" value="Genomic_DNA"/>
</dbReference>
<dbReference type="EMBL" id="FPLD01000025">
    <property type="protein sequence ID" value="SGY87197.1"/>
    <property type="molecule type" value="Genomic_DNA"/>
</dbReference>